<gene>
    <name evidence="2" type="ORF">J2Z20_001769</name>
</gene>
<dbReference type="Gene3D" id="3.40.630.30">
    <property type="match status" value="1"/>
</dbReference>
<dbReference type="Proteomes" id="UP001519273">
    <property type="component" value="Unassembled WGS sequence"/>
</dbReference>
<accession>A0ABS4H2X0</accession>
<dbReference type="Pfam" id="PF13302">
    <property type="entry name" value="Acetyltransf_3"/>
    <property type="match status" value="1"/>
</dbReference>
<dbReference type="EMBL" id="JAGGKP010000003">
    <property type="protein sequence ID" value="MBP1936887.1"/>
    <property type="molecule type" value="Genomic_DNA"/>
</dbReference>
<dbReference type="PANTHER" id="PTHR43792">
    <property type="entry name" value="GNAT FAMILY, PUTATIVE (AFU_ORTHOLOGUE AFUA_3G00765)-RELATED-RELATED"/>
    <property type="match status" value="1"/>
</dbReference>
<dbReference type="PANTHER" id="PTHR43792:SF9">
    <property type="entry name" value="RIBOSOMAL-PROTEIN-ALANINE ACETYLTRANSFERASE"/>
    <property type="match status" value="1"/>
</dbReference>
<dbReference type="InterPro" id="IPR000182">
    <property type="entry name" value="GNAT_dom"/>
</dbReference>
<evidence type="ECO:0000259" key="1">
    <source>
        <dbReference type="PROSITE" id="PS51186"/>
    </source>
</evidence>
<dbReference type="InterPro" id="IPR016181">
    <property type="entry name" value="Acyl_CoA_acyltransferase"/>
</dbReference>
<sequence length="187" mass="22002">MEIADIYTDLPVLETERLILRKLRLEDLEDMYSYASDEELTKYVTWDTHQSMSDTEQFMNYVLQQYANKSVAPWAIEYKQNGKMIGTIDFVWWKPDHKIAEIGYVLSKDYWGKGMTTEAARAIIQFGFEQMDLVCIQARCFIQNIGSSRVMEKSGMSFEGIIRKAMFLKGAHQDLRMYSILREEFKR</sequence>
<dbReference type="EC" id="2.3.1.267" evidence="2"/>
<protein>
    <submittedName>
        <fullName evidence="2">Ribosomal-protein-alanine N-acetyltransferase</fullName>
        <ecNumber evidence="2">2.3.1.267</ecNumber>
    </submittedName>
</protein>
<reference evidence="2 3" key="1">
    <citation type="submission" date="2021-03" db="EMBL/GenBank/DDBJ databases">
        <title>Genomic Encyclopedia of Type Strains, Phase IV (KMG-IV): sequencing the most valuable type-strain genomes for metagenomic binning, comparative biology and taxonomic classification.</title>
        <authorList>
            <person name="Goeker M."/>
        </authorList>
    </citation>
    <scope>NUCLEOTIDE SEQUENCE [LARGE SCALE GENOMIC DNA]</scope>
    <source>
        <strain evidence="2 3">DSM 23491</strain>
    </source>
</reference>
<dbReference type="SUPFAM" id="SSF55729">
    <property type="entry name" value="Acyl-CoA N-acyltransferases (Nat)"/>
    <property type="match status" value="1"/>
</dbReference>
<evidence type="ECO:0000313" key="3">
    <source>
        <dbReference type="Proteomes" id="UP001519273"/>
    </source>
</evidence>
<dbReference type="InterPro" id="IPR051531">
    <property type="entry name" value="N-acetyltransferase"/>
</dbReference>
<dbReference type="GO" id="GO:0008999">
    <property type="term" value="F:protein-N-terminal-alanine acetyltransferase activity"/>
    <property type="evidence" value="ECO:0007669"/>
    <property type="project" value="UniProtKB-EC"/>
</dbReference>
<feature type="domain" description="N-acetyltransferase" evidence="1">
    <location>
        <begin position="18"/>
        <end position="182"/>
    </location>
</feature>
<name>A0ABS4H2X0_9BACL</name>
<keyword evidence="2" id="KW-0808">Transferase</keyword>
<dbReference type="PROSITE" id="PS51186">
    <property type="entry name" value="GNAT"/>
    <property type="match status" value="1"/>
</dbReference>
<evidence type="ECO:0000313" key="2">
    <source>
        <dbReference type="EMBL" id="MBP1936887.1"/>
    </source>
</evidence>
<keyword evidence="2" id="KW-0012">Acyltransferase</keyword>
<keyword evidence="3" id="KW-1185">Reference proteome</keyword>
<comment type="caution">
    <text evidence="2">The sequence shown here is derived from an EMBL/GenBank/DDBJ whole genome shotgun (WGS) entry which is preliminary data.</text>
</comment>
<dbReference type="RefSeq" id="WP_209848286.1">
    <property type="nucleotide sequence ID" value="NZ_CBCRVE010000017.1"/>
</dbReference>
<proteinExistence type="predicted"/>
<organism evidence="2 3">
    <name type="scientific">Paenibacillus sediminis</name>
    <dbReference type="NCBI Taxonomy" id="664909"/>
    <lineage>
        <taxon>Bacteria</taxon>
        <taxon>Bacillati</taxon>
        <taxon>Bacillota</taxon>
        <taxon>Bacilli</taxon>
        <taxon>Bacillales</taxon>
        <taxon>Paenibacillaceae</taxon>
        <taxon>Paenibacillus</taxon>
    </lineage>
</organism>